<keyword evidence="13" id="KW-1185">Reference proteome</keyword>
<dbReference type="Pfam" id="PF00809">
    <property type="entry name" value="Pterin_bind"/>
    <property type="match status" value="1"/>
</dbReference>
<evidence type="ECO:0000256" key="9">
    <source>
        <dbReference type="ARBA" id="ARBA00022909"/>
    </source>
</evidence>
<organism evidence="12 13">
    <name type="scientific">Nesterenkonia sedimenti</name>
    <dbReference type="NCBI Taxonomy" id="1463632"/>
    <lineage>
        <taxon>Bacteria</taxon>
        <taxon>Bacillati</taxon>
        <taxon>Actinomycetota</taxon>
        <taxon>Actinomycetes</taxon>
        <taxon>Micrococcales</taxon>
        <taxon>Micrococcaceae</taxon>
        <taxon>Nesterenkonia</taxon>
    </lineage>
</organism>
<dbReference type="GO" id="GO:0005829">
    <property type="term" value="C:cytosol"/>
    <property type="evidence" value="ECO:0007669"/>
    <property type="project" value="TreeGrafter"/>
</dbReference>
<evidence type="ECO:0000256" key="3">
    <source>
        <dbReference type="ARBA" id="ARBA00004763"/>
    </source>
</evidence>
<comment type="caution">
    <text evidence="12">The sequence shown here is derived from an EMBL/GenBank/DDBJ whole genome shotgun (WGS) entry which is preliminary data.</text>
</comment>
<dbReference type="InterPro" id="IPR011005">
    <property type="entry name" value="Dihydropteroate_synth-like_sf"/>
</dbReference>
<evidence type="ECO:0000256" key="5">
    <source>
        <dbReference type="ARBA" id="ARBA00012458"/>
    </source>
</evidence>
<evidence type="ECO:0000256" key="4">
    <source>
        <dbReference type="ARBA" id="ARBA00009503"/>
    </source>
</evidence>
<reference evidence="12 13" key="1">
    <citation type="submission" date="2020-04" db="EMBL/GenBank/DDBJ databases">
        <title>Nesterenkonia sp. nov., isolated from marine sediment.</title>
        <authorList>
            <person name="Zhang G."/>
        </authorList>
    </citation>
    <scope>NUCLEOTIDE SEQUENCE [LARGE SCALE GENOMIC DNA]</scope>
    <source>
        <strain evidence="12 13">MY13</strain>
    </source>
</reference>
<evidence type="ECO:0000259" key="11">
    <source>
        <dbReference type="PROSITE" id="PS50972"/>
    </source>
</evidence>
<keyword evidence="6 10" id="KW-0808">Transferase</keyword>
<dbReference type="EMBL" id="JABAHY010000006">
    <property type="protein sequence ID" value="NLS10037.1"/>
    <property type="molecule type" value="Genomic_DNA"/>
</dbReference>
<keyword evidence="7 10" id="KW-0479">Metal-binding</keyword>
<protein>
    <recommendedName>
        <fullName evidence="5 10">Dihydropteroate synthase</fullName>
        <shortName evidence="10">DHPS</shortName>
        <ecNumber evidence="5 10">2.5.1.15</ecNumber>
    </recommendedName>
    <alternativeName>
        <fullName evidence="10">Dihydropteroate pyrophosphorylase</fullName>
    </alternativeName>
</protein>
<dbReference type="GO" id="GO:0046654">
    <property type="term" value="P:tetrahydrofolate biosynthetic process"/>
    <property type="evidence" value="ECO:0007669"/>
    <property type="project" value="UniProtKB-UniPathway"/>
</dbReference>
<dbReference type="InterPro" id="IPR006390">
    <property type="entry name" value="DHP_synth_dom"/>
</dbReference>
<accession>A0A7X8TKI9</accession>
<dbReference type="PROSITE" id="PS00793">
    <property type="entry name" value="DHPS_2"/>
    <property type="match status" value="1"/>
</dbReference>
<dbReference type="PANTHER" id="PTHR20941:SF1">
    <property type="entry name" value="FOLIC ACID SYNTHESIS PROTEIN FOL1"/>
    <property type="match status" value="1"/>
</dbReference>
<dbReference type="AlphaFoldDB" id="A0A7X8TKI9"/>
<evidence type="ECO:0000256" key="8">
    <source>
        <dbReference type="ARBA" id="ARBA00022842"/>
    </source>
</evidence>
<dbReference type="SUPFAM" id="SSF51717">
    <property type="entry name" value="Dihydropteroate synthetase-like"/>
    <property type="match status" value="1"/>
</dbReference>
<sequence length="273" mass="29199">MTLVMGILNTTPDSFSDGGKYDDAAGALKHARQLIAEGAQIIDIGGESTRPGSDPVEPAEEQRRVLPVIAALLAEEFPAQLSLDTRHPETARAVLQAAGDRSSGFIINDVSGLLTHPEMPQVVAEFGCEVVITHNRGDAKTMQERTEYRDLLDEVSRELLEIRQRYLDAGVVDDRIILDPGIGFAKTHPQNWELVRNLTSFTDLGNRVLFGASRKGFLGTLLTGAGGSQRPADERDTATAALSLLAAQAGCWAVRVHAPRPTADALAVAAAVA</sequence>
<comment type="pathway">
    <text evidence="3 10">Cofactor biosynthesis; tetrahydrofolate biosynthesis; 7,8-dihydrofolate from 2-amino-4-hydroxy-6-hydroxymethyl-7,8-dihydropteridine diphosphate and 4-aminobenzoate: step 1/2.</text>
</comment>
<dbReference type="CDD" id="cd00739">
    <property type="entry name" value="DHPS"/>
    <property type="match status" value="1"/>
</dbReference>
<dbReference type="InterPro" id="IPR000489">
    <property type="entry name" value="Pterin-binding_dom"/>
</dbReference>
<evidence type="ECO:0000313" key="12">
    <source>
        <dbReference type="EMBL" id="NLS10037.1"/>
    </source>
</evidence>
<comment type="cofactor">
    <cofactor evidence="2 10">
        <name>Mg(2+)</name>
        <dbReference type="ChEBI" id="CHEBI:18420"/>
    </cofactor>
</comment>
<comment type="function">
    <text evidence="10">Catalyzes the condensation of para-aminobenzoate (pABA) with 6-hydroxymethyl-7,8-dihydropterin diphosphate (DHPt-PP) to form 7,8-dihydropteroate (H2Pte), the immediate precursor of folate derivatives.</text>
</comment>
<dbReference type="NCBIfam" id="TIGR01496">
    <property type="entry name" value="DHPS"/>
    <property type="match status" value="1"/>
</dbReference>
<evidence type="ECO:0000256" key="6">
    <source>
        <dbReference type="ARBA" id="ARBA00022679"/>
    </source>
</evidence>
<evidence type="ECO:0000313" key="13">
    <source>
        <dbReference type="Proteomes" id="UP000523139"/>
    </source>
</evidence>
<dbReference type="Proteomes" id="UP000523139">
    <property type="component" value="Unassembled WGS sequence"/>
</dbReference>
<dbReference type="RefSeq" id="WP_168887508.1">
    <property type="nucleotide sequence ID" value="NZ_JABAHY010000006.1"/>
</dbReference>
<keyword evidence="9 10" id="KW-0289">Folate biosynthesis</keyword>
<keyword evidence="8 10" id="KW-0460">Magnesium</keyword>
<dbReference type="UniPathway" id="UPA00077">
    <property type="reaction ID" value="UER00156"/>
</dbReference>
<dbReference type="PROSITE" id="PS50972">
    <property type="entry name" value="PTERIN_BINDING"/>
    <property type="match status" value="1"/>
</dbReference>
<name>A0A7X8TKI9_9MICC</name>
<evidence type="ECO:0000256" key="1">
    <source>
        <dbReference type="ARBA" id="ARBA00000012"/>
    </source>
</evidence>
<evidence type="ECO:0000256" key="7">
    <source>
        <dbReference type="ARBA" id="ARBA00022723"/>
    </source>
</evidence>
<dbReference type="InterPro" id="IPR045031">
    <property type="entry name" value="DHP_synth-like"/>
</dbReference>
<comment type="similarity">
    <text evidence="4 10">Belongs to the DHPS family.</text>
</comment>
<proteinExistence type="inferred from homology"/>
<gene>
    <name evidence="12" type="primary">folP</name>
    <name evidence="12" type="ORF">HGQ17_08505</name>
</gene>
<dbReference type="Gene3D" id="3.20.20.20">
    <property type="entry name" value="Dihydropteroate synthase-like"/>
    <property type="match status" value="1"/>
</dbReference>
<dbReference type="GO" id="GO:0004156">
    <property type="term" value="F:dihydropteroate synthase activity"/>
    <property type="evidence" value="ECO:0007669"/>
    <property type="project" value="UniProtKB-EC"/>
</dbReference>
<comment type="catalytic activity">
    <reaction evidence="1">
        <text>(7,8-dihydropterin-6-yl)methyl diphosphate + 4-aminobenzoate = 7,8-dihydropteroate + diphosphate</text>
        <dbReference type="Rhea" id="RHEA:19949"/>
        <dbReference type="ChEBI" id="CHEBI:17836"/>
        <dbReference type="ChEBI" id="CHEBI:17839"/>
        <dbReference type="ChEBI" id="CHEBI:33019"/>
        <dbReference type="ChEBI" id="CHEBI:72950"/>
        <dbReference type="EC" id="2.5.1.15"/>
    </reaction>
</comment>
<evidence type="ECO:0000256" key="10">
    <source>
        <dbReference type="RuleBase" id="RU361205"/>
    </source>
</evidence>
<dbReference type="GO" id="GO:0046656">
    <property type="term" value="P:folic acid biosynthetic process"/>
    <property type="evidence" value="ECO:0007669"/>
    <property type="project" value="UniProtKB-KW"/>
</dbReference>
<dbReference type="GO" id="GO:0046872">
    <property type="term" value="F:metal ion binding"/>
    <property type="evidence" value="ECO:0007669"/>
    <property type="project" value="UniProtKB-KW"/>
</dbReference>
<dbReference type="PANTHER" id="PTHR20941">
    <property type="entry name" value="FOLATE SYNTHESIS PROTEINS"/>
    <property type="match status" value="1"/>
</dbReference>
<dbReference type="EC" id="2.5.1.15" evidence="5 10"/>
<evidence type="ECO:0000256" key="2">
    <source>
        <dbReference type="ARBA" id="ARBA00001946"/>
    </source>
</evidence>
<feature type="domain" description="Pterin-binding" evidence="11">
    <location>
        <begin position="2"/>
        <end position="267"/>
    </location>
</feature>
<dbReference type="PROSITE" id="PS00792">
    <property type="entry name" value="DHPS_1"/>
    <property type="match status" value="1"/>
</dbReference>